<dbReference type="InterPro" id="IPR021057">
    <property type="entry name" value="Trypano_invariant_glycop"/>
</dbReference>
<keyword evidence="3" id="KW-0732">Signal</keyword>
<organism evidence="4 5">
    <name type="scientific">Trypanosoma equiperdum</name>
    <dbReference type="NCBI Taxonomy" id="5694"/>
    <lineage>
        <taxon>Eukaryota</taxon>
        <taxon>Discoba</taxon>
        <taxon>Euglenozoa</taxon>
        <taxon>Kinetoplastea</taxon>
        <taxon>Metakinetoplastina</taxon>
        <taxon>Trypanosomatida</taxon>
        <taxon>Trypanosomatidae</taxon>
        <taxon>Trypanosoma</taxon>
    </lineage>
</organism>
<dbReference type="EMBL" id="CZPT02001932">
    <property type="protein sequence ID" value="SCU72931.1"/>
    <property type="molecule type" value="Genomic_DNA"/>
</dbReference>
<keyword evidence="2" id="KW-1133">Transmembrane helix</keyword>
<dbReference type="RefSeq" id="XP_067083380.1">
    <property type="nucleotide sequence ID" value="XM_067227279.1"/>
</dbReference>
<proteinExistence type="predicted"/>
<keyword evidence="5" id="KW-1185">Reference proteome</keyword>
<dbReference type="GeneID" id="92378455"/>
<evidence type="ECO:0000256" key="3">
    <source>
        <dbReference type="SAM" id="SignalP"/>
    </source>
</evidence>
<evidence type="ECO:0000256" key="1">
    <source>
        <dbReference type="SAM" id="Coils"/>
    </source>
</evidence>
<dbReference type="VEuPathDB" id="TriTrypDB:TEOVI_000451500"/>
<feature type="chain" id="PRO_5009235563" evidence="3">
    <location>
        <begin position="23"/>
        <end position="428"/>
    </location>
</feature>
<dbReference type="Pfam" id="PF11727">
    <property type="entry name" value="ISG65-75"/>
    <property type="match status" value="1"/>
</dbReference>
<protein>
    <submittedName>
        <fullName evidence="4">Acidic phosphatase, putative</fullName>
    </submittedName>
</protein>
<evidence type="ECO:0000313" key="4">
    <source>
        <dbReference type="EMBL" id="SCU72931.1"/>
    </source>
</evidence>
<name>A0A1G4IK83_TRYEQ</name>
<accession>A0A1G4IK83</accession>
<reference evidence="4" key="1">
    <citation type="submission" date="2016-09" db="EMBL/GenBank/DDBJ databases">
        <authorList>
            <person name="Hebert L."/>
            <person name="Moumen B."/>
        </authorList>
    </citation>
    <scope>NUCLEOTIDE SEQUENCE [LARGE SCALE GENOMIC DNA]</scope>
    <source>
        <strain evidence="4">OVI</strain>
    </source>
</reference>
<dbReference type="Proteomes" id="UP000195570">
    <property type="component" value="Unassembled WGS sequence"/>
</dbReference>
<keyword evidence="2" id="KW-0472">Membrane</keyword>
<evidence type="ECO:0000313" key="5">
    <source>
        <dbReference type="Proteomes" id="UP000195570"/>
    </source>
</evidence>
<dbReference type="AlphaFoldDB" id="A0A1G4IK83"/>
<comment type="caution">
    <text evidence="4">The sequence shown here is derived from an EMBL/GenBank/DDBJ whole genome shotgun (WGS) entry which is preliminary data.</text>
</comment>
<feature type="transmembrane region" description="Helical" evidence="2">
    <location>
        <begin position="370"/>
        <end position="395"/>
    </location>
</feature>
<keyword evidence="1" id="KW-0175">Coiled coil</keyword>
<gene>
    <name evidence="4" type="ORF">TEOVI_000451500</name>
</gene>
<evidence type="ECO:0000256" key="2">
    <source>
        <dbReference type="SAM" id="Phobius"/>
    </source>
</evidence>
<feature type="signal peptide" evidence="3">
    <location>
        <begin position="1"/>
        <end position="22"/>
    </location>
</feature>
<sequence length="428" mass="47682">MSRTIVLGLGFVLLVCCSGGFADEESYGKSHYKAERKLDVAAGRALCAMTDYSTKVSGESADYFVEESDRLAALLADDKKRVSYYLEYIGPRLDEKSNSYATVAAKLREQCEAAQKDIDQGEATAQEVAEKIKGSIDGAKGAAAQALGEDEIEDHNKATGLLKVLNWHCGGDIKRGLKLSPYSHNCYVIGRRRDYSDGARNVIHCDGLRKSTPYQNVTGTKMKLALDKWDKHKPKAKSGKPPCEDKSKYSGPDICTAWEGWLGDYKRAMTKTHAIVTELRKAQRAVYVAETKLVVLYKIYTLLETDEETPKSILRNVTEFVKQRKDKLERTTVLGENGKHDVDISREIILPNNTEEEEELIQKARDTAPLGISVAVLVVAIVVPLVLLILLFLLLRWHMKKRDEVEGQVEKKGKEEELGSDVLEGNIL</sequence>
<feature type="coiled-coil region" evidence="1">
    <location>
        <begin position="104"/>
        <end position="131"/>
    </location>
</feature>
<keyword evidence="2" id="KW-0812">Transmembrane</keyword>